<dbReference type="InterPro" id="IPR052269">
    <property type="entry name" value="Golgi-PI4KB_interaction"/>
</dbReference>
<evidence type="ECO:0000313" key="5">
    <source>
        <dbReference type="Proteomes" id="UP000440578"/>
    </source>
</evidence>
<comment type="caution">
    <text evidence="4">The sequence shown here is derived from an EMBL/GenBank/DDBJ whole genome shotgun (WGS) entry which is preliminary data.</text>
</comment>
<protein>
    <submittedName>
        <fullName evidence="4">Golgi resident protein GCP60</fullName>
    </submittedName>
</protein>
<sequence>MSLYDIRRLAEAKMWIRGDLEQFKATIRSERTRGVQTVGQGQVVTVRVPARADGTCLFWEFATDGFDLGFGVWFEWGPTTQYEVTVEVSEGADEEQPPGEEGAVSSPGQVAEDRPARISCVVPVYRRDCHLHVYAGSHRFPAHEGVYLLKFDNSYSLWRAKTLYYRVFYTR</sequence>
<dbReference type="InterPro" id="IPR036598">
    <property type="entry name" value="GOLD_dom_sf"/>
</dbReference>
<dbReference type="PANTHER" id="PTHR22973">
    <property type="entry name" value="LD35087P"/>
    <property type="match status" value="1"/>
</dbReference>
<dbReference type="EMBL" id="VIIS01001485">
    <property type="protein sequence ID" value="KAF0297492.1"/>
    <property type="molecule type" value="Genomic_DNA"/>
</dbReference>
<gene>
    <name evidence="4" type="primary">ACBD3_2</name>
    <name evidence="4" type="ORF">FJT64_005054</name>
</gene>
<evidence type="ECO:0000259" key="3">
    <source>
        <dbReference type="PROSITE" id="PS50866"/>
    </source>
</evidence>
<keyword evidence="1" id="KW-0007">Acetylation</keyword>
<dbReference type="Proteomes" id="UP000440578">
    <property type="component" value="Unassembled WGS sequence"/>
</dbReference>
<dbReference type="PROSITE" id="PS50866">
    <property type="entry name" value="GOLD"/>
    <property type="match status" value="1"/>
</dbReference>
<dbReference type="SUPFAM" id="SSF101576">
    <property type="entry name" value="Supernatant protein factor (SPF), C-terminal domain"/>
    <property type="match status" value="1"/>
</dbReference>
<dbReference type="AlphaFoldDB" id="A0A6A4W3B5"/>
<dbReference type="OrthoDB" id="5978656at2759"/>
<proteinExistence type="predicted"/>
<organism evidence="4 5">
    <name type="scientific">Amphibalanus amphitrite</name>
    <name type="common">Striped barnacle</name>
    <name type="synonym">Balanus amphitrite</name>
    <dbReference type="NCBI Taxonomy" id="1232801"/>
    <lineage>
        <taxon>Eukaryota</taxon>
        <taxon>Metazoa</taxon>
        <taxon>Ecdysozoa</taxon>
        <taxon>Arthropoda</taxon>
        <taxon>Crustacea</taxon>
        <taxon>Multicrustacea</taxon>
        <taxon>Cirripedia</taxon>
        <taxon>Thoracica</taxon>
        <taxon>Thoracicalcarea</taxon>
        <taxon>Balanomorpha</taxon>
        <taxon>Balanoidea</taxon>
        <taxon>Balanidae</taxon>
        <taxon>Amphibalaninae</taxon>
        <taxon>Amphibalanus</taxon>
    </lineage>
</organism>
<evidence type="ECO:0000256" key="1">
    <source>
        <dbReference type="ARBA" id="ARBA00022990"/>
    </source>
</evidence>
<dbReference type="Pfam" id="PF13897">
    <property type="entry name" value="GOLD_2"/>
    <property type="match status" value="1"/>
</dbReference>
<feature type="domain" description="GOLD" evidence="3">
    <location>
        <begin position="20"/>
        <end position="169"/>
    </location>
</feature>
<dbReference type="GO" id="GO:0000139">
    <property type="term" value="C:Golgi membrane"/>
    <property type="evidence" value="ECO:0007669"/>
    <property type="project" value="TreeGrafter"/>
</dbReference>
<dbReference type="PANTHER" id="PTHR22973:SF12">
    <property type="entry name" value="LD35087P"/>
    <property type="match status" value="1"/>
</dbReference>
<dbReference type="Gene3D" id="2.60.120.680">
    <property type="entry name" value="GOLD domain"/>
    <property type="match status" value="1"/>
</dbReference>
<name>A0A6A4W3B5_AMPAM</name>
<evidence type="ECO:0000313" key="4">
    <source>
        <dbReference type="EMBL" id="KAF0297492.1"/>
    </source>
</evidence>
<keyword evidence="5" id="KW-1185">Reference proteome</keyword>
<accession>A0A6A4W3B5</accession>
<feature type="region of interest" description="Disordered" evidence="2">
    <location>
        <begin position="90"/>
        <end position="111"/>
    </location>
</feature>
<evidence type="ECO:0000256" key="2">
    <source>
        <dbReference type="SAM" id="MobiDB-lite"/>
    </source>
</evidence>
<reference evidence="4 5" key="1">
    <citation type="submission" date="2019-07" db="EMBL/GenBank/DDBJ databases">
        <title>Draft genome assembly of a fouling barnacle, Amphibalanus amphitrite (Darwin, 1854): The first reference genome for Thecostraca.</title>
        <authorList>
            <person name="Kim W."/>
        </authorList>
    </citation>
    <scope>NUCLEOTIDE SEQUENCE [LARGE SCALE GENOMIC DNA]</scope>
    <source>
        <strain evidence="4">SNU_AA5</strain>
        <tissue evidence="4">Soma without cirri and trophi</tissue>
    </source>
</reference>
<dbReference type="InterPro" id="IPR009038">
    <property type="entry name" value="GOLD_dom"/>
</dbReference>